<accession>A0A9W9EIV7</accession>
<dbReference type="AlphaFoldDB" id="A0A9W9EIV7"/>
<gene>
    <name evidence="2" type="ORF">N7532_011696</name>
</gene>
<evidence type="ECO:0000313" key="2">
    <source>
        <dbReference type="EMBL" id="KAJ5082653.1"/>
    </source>
</evidence>
<feature type="signal peptide" evidence="1">
    <location>
        <begin position="1"/>
        <end position="19"/>
    </location>
</feature>
<dbReference type="EMBL" id="JAPQKI010000011">
    <property type="protein sequence ID" value="KAJ5082653.1"/>
    <property type="molecule type" value="Genomic_DNA"/>
</dbReference>
<organism evidence="2 3">
    <name type="scientific">Penicillium argentinense</name>
    <dbReference type="NCBI Taxonomy" id="1131581"/>
    <lineage>
        <taxon>Eukaryota</taxon>
        <taxon>Fungi</taxon>
        <taxon>Dikarya</taxon>
        <taxon>Ascomycota</taxon>
        <taxon>Pezizomycotina</taxon>
        <taxon>Eurotiomycetes</taxon>
        <taxon>Eurotiomycetidae</taxon>
        <taxon>Eurotiales</taxon>
        <taxon>Aspergillaceae</taxon>
        <taxon>Penicillium</taxon>
    </lineage>
</organism>
<dbReference type="RefSeq" id="XP_056469175.1">
    <property type="nucleotide sequence ID" value="XM_056624187.1"/>
</dbReference>
<comment type="caution">
    <text evidence="2">The sequence shown here is derived from an EMBL/GenBank/DDBJ whole genome shotgun (WGS) entry which is preliminary data.</text>
</comment>
<dbReference type="GeneID" id="81363166"/>
<protein>
    <submittedName>
        <fullName evidence="2">Uncharacterized protein</fullName>
    </submittedName>
</protein>
<dbReference type="Proteomes" id="UP001149074">
    <property type="component" value="Unassembled WGS sequence"/>
</dbReference>
<keyword evidence="1" id="KW-0732">Signal</keyword>
<name>A0A9W9EIV7_9EURO</name>
<evidence type="ECO:0000256" key="1">
    <source>
        <dbReference type="SAM" id="SignalP"/>
    </source>
</evidence>
<reference evidence="2" key="2">
    <citation type="journal article" date="2023" name="IMA Fungus">
        <title>Comparative genomic study of the Penicillium genus elucidates a diverse pangenome and 15 lateral gene transfer events.</title>
        <authorList>
            <person name="Petersen C."/>
            <person name="Sorensen T."/>
            <person name="Nielsen M.R."/>
            <person name="Sondergaard T.E."/>
            <person name="Sorensen J.L."/>
            <person name="Fitzpatrick D.A."/>
            <person name="Frisvad J.C."/>
            <person name="Nielsen K.L."/>
        </authorList>
    </citation>
    <scope>NUCLEOTIDE SEQUENCE</scope>
    <source>
        <strain evidence="2">IBT 30761</strain>
    </source>
</reference>
<reference evidence="2" key="1">
    <citation type="submission" date="2022-11" db="EMBL/GenBank/DDBJ databases">
        <authorList>
            <person name="Petersen C."/>
        </authorList>
    </citation>
    <scope>NUCLEOTIDE SEQUENCE</scope>
    <source>
        <strain evidence="2">IBT 30761</strain>
    </source>
</reference>
<evidence type="ECO:0000313" key="3">
    <source>
        <dbReference type="Proteomes" id="UP001149074"/>
    </source>
</evidence>
<proteinExistence type="predicted"/>
<feature type="chain" id="PRO_5040993733" evidence="1">
    <location>
        <begin position="20"/>
        <end position="244"/>
    </location>
</feature>
<keyword evidence="3" id="KW-1185">Reference proteome</keyword>
<sequence>MPDAISVYGLTAVFALATAFLTSTPAYPKPHHAPLPIPVSHDSHSYHRPRPTHQRLRPELTFQNPPTTIPSASIITASPLKVLLPRLRRLGLHRRDILTPVASSTASARRTRTSRRTRLSFEFYGGCPALDILQTGRSNGTTAPREIIRHQDLCAVGKITAVEQSLQLATIFGRWNTPRWRWKLSPSKTLLEPWPTPTPTPTLLSVYMWTTRRRDHHHDDDDASPGQGTGFPQSTKCDLICSKV</sequence>